<proteinExistence type="predicted"/>
<sequence>MTRSLLSVAVVLLWLLLAAILALMGQHMLRACGIGLFGYRLSWCEASIASPGALQRQQGLSVELAALERQYRALPLCRADVPQGGSGSAPMSPAPIGKPPAAPGGATAEPASRPGAGGDGSVARTPAPPISPGSALVPGAGTGSAAGVGPAAPSNPPGDGPGGGQGNGQGSPDGASQAPAVTDPAAQSAGNDACQPNAQNQPGPVLLAIDHSRSMALPVDMDDSVAVDLEALMDQKTPAGWAAEKIYDSYIDQPGKKRLDVLKEVITRSIGALPSGNTVGLVTFGGCQGVVDAGLFGDEKRGDLVSQIQSLKPVPATPVAQALKAALARAKGNGNGRVVLVTDGRDTCGGDPCATARQNGGVRVDVLAIGGGRELACIAEATGGQLIDAAGATNIDEQISQLITGGEPSCH</sequence>
<dbReference type="RefSeq" id="WP_264399547.1">
    <property type="nucleotide sequence ID" value="NZ_JBAMYB010000024.1"/>
</dbReference>
<comment type="caution">
    <text evidence="3">The sequence shown here is derived from an EMBL/GenBank/DDBJ whole genome shotgun (WGS) entry which is preliminary data.</text>
</comment>
<accession>A0ABU8CUP4</accession>
<dbReference type="InterPro" id="IPR036465">
    <property type="entry name" value="vWFA_dom_sf"/>
</dbReference>
<dbReference type="SMART" id="SM00327">
    <property type="entry name" value="VWA"/>
    <property type="match status" value="1"/>
</dbReference>
<gene>
    <name evidence="3" type="ORF">V8Q02_31830</name>
</gene>
<feature type="region of interest" description="Disordered" evidence="1">
    <location>
        <begin position="83"/>
        <end position="204"/>
    </location>
</feature>
<dbReference type="InterPro" id="IPR002035">
    <property type="entry name" value="VWF_A"/>
</dbReference>
<dbReference type="Pfam" id="PF13519">
    <property type="entry name" value="VWA_2"/>
    <property type="match status" value="1"/>
</dbReference>
<evidence type="ECO:0000313" key="4">
    <source>
        <dbReference type="Proteomes" id="UP001531129"/>
    </source>
</evidence>
<feature type="compositionally biased region" description="Polar residues" evidence="1">
    <location>
        <begin position="188"/>
        <end position="202"/>
    </location>
</feature>
<reference evidence="3 4" key="1">
    <citation type="submission" date="2024-01" db="EMBL/GenBank/DDBJ databases">
        <title>Draft genome sequences of three bacterial strains isolated from Acacia saligna represent a potential new species within the genus Rhizobium.</title>
        <authorList>
            <person name="Tambong J.T."/>
            <person name="Mnasri B."/>
        </authorList>
    </citation>
    <scope>NUCLEOTIDE SEQUENCE [LARGE SCALE GENOMIC DNA]</scope>
    <source>
        <strain evidence="3 4">1AS12I</strain>
    </source>
</reference>
<dbReference type="EMBL" id="JBAMYC010000026">
    <property type="protein sequence ID" value="MEI1252554.1"/>
    <property type="molecule type" value="Genomic_DNA"/>
</dbReference>
<protein>
    <submittedName>
        <fullName evidence="3">VWA domain-containing protein</fullName>
    </submittedName>
</protein>
<feature type="domain" description="VWFA" evidence="2">
    <location>
        <begin position="202"/>
        <end position="404"/>
    </location>
</feature>
<dbReference type="Gene3D" id="3.40.50.410">
    <property type="entry name" value="von Willebrand factor, type A domain"/>
    <property type="match status" value="1"/>
</dbReference>
<keyword evidence="4" id="KW-1185">Reference proteome</keyword>
<evidence type="ECO:0000259" key="2">
    <source>
        <dbReference type="SMART" id="SM00327"/>
    </source>
</evidence>
<evidence type="ECO:0000313" key="3">
    <source>
        <dbReference type="EMBL" id="MEI1252554.1"/>
    </source>
</evidence>
<feature type="compositionally biased region" description="Pro residues" evidence="1">
    <location>
        <begin position="92"/>
        <end position="102"/>
    </location>
</feature>
<evidence type="ECO:0000256" key="1">
    <source>
        <dbReference type="SAM" id="MobiDB-lite"/>
    </source>
</evidence>
<organism evidence="3 4">
    <name type="scientific">Rhizobium aouanii</name>
    <dbReference type="NCBI Taxonomy" id="3118145"/>
    <lineage>
        <taxon>Bacteria</taxon>
        <taxon>Pseudomonadati</taxon>
        <taxon>Pseudomonadota</taxon>
        <taxon>Alphaproteobacteria</taxon>
        <taxon>Hyphomicrobiales</taxon>
        <taxon>Rhizobiaceae</taxon>
        <taxon>Rhizobium/Agrobacterium group</taxon>
        <taxon>Rhizobium</taxon>
    </lineage>
</organism>
<feature type="compositionally biased region" description="Gly residues" evidence="1">
    <location>
        <begin position="160"/>
        <end position="171"/>
    </location>
</feature>
<dbReference type="Proteomes" id="UP001531129">
    <property type="component" value="Unassembled WGS sequence"/>
</dbReference>
<dbReference type="SUPFAM" id="SSF53300">
    <property type="entry name" value="vWA-like"/>
    <property type="match status" value="1"/>
</dbReference>
<name>A0ABU8CUP4_9HYPH</name>